<protein>
    <recommendedName>
        <fullName evidence="3">F-box domain-containing protein</fullName>
    </recommendedName>
</protein>
<keyword evidence="2" id="KW-1185">Reference proteome</keyword>
<proteinExistence type="predicted"/>
<dbReference type="Gene3D" id="3.80.10.10">
    <property type="entry name" value="Ribonuclease Inhibitor"/>
    <property type="match status" value="1"/>
</dbReference>
<sequence>MPYPEGLPLYTIWEEIVYFLDSTRDLFSLALTCHAFKELIIPDHLHYRNLCIDIRMTNVWEFLKSQPRLAKSVRSIKLSNRAKERLPPTLSGLTEKIRYHVPISHKDIALFKSAISHMPLLRECSWGQFGVISSAQLVDISDALTTSAPCLEGLYVNLFDLTSTMRHQHQIKRLSIWTLTSLKRVVLRSQFPSPDAIQMILSCPNIEDLYSQATSRLNTFPFYMMQQANWTKLRRLEFQPLFLSNVEEISMDISAIITSFFVRHSNIECLHFDVSSEIALSTLPPSSLPKLRSLSSHLELDVMTSLLSKSNMSGLVHLTCTVTQIDPNTLPHMDKLESLCLFGNGDGPDLIDPFLSKAPNLKKISLAIRESPILSEPSALECVRIKSSTKLWNKDAHDQYTELFLKYPQSKLTHIYIVSPLITGGDRDNVKVQIGTLCEKLSVLRGLKYVQVRPDYVELERNENGTYSGYNFISSKEAESSPSWGGFFSKLSH</sequence>
<dbReference type="Proteomes" id="UP001050691">
    <property type="component" value="Unassembled WGS sequence"/>
</dbReference>
<accession>A0AAV5ANC9</accession>
<evidence type="ECO:0008006" key="3">
    <source>
        <dbReference type="Google" id="ProtNLM"/>
    </source>
</evidence>
<name>A0AAV5ANC9_9AGAM</name>
<gene>
    <name evidence="1" type="ORF">Clacol_010436</name>
</gene>
<evidence type="ECO:0000313" key="1">
    <source>
        <dbReference type="EMBL" id="GJJ16156.1"/>
    </source>
</evidence>
<organism evidence="1 2">
    <name type="scientific">Clathrus columnatus</name>
    <dbReference type="NCBI Taxonomy" id="1419009"/>
    <lineage>
        <taxon>Eukaryota</taxon>
        <taxon>Fungi</taxon>
        <taxon>Dikarya</taxon>
        <taxon>Basidiomycota</taxon>
        <taxon>Agaricomycotina</taxon>
        <taxon>Agaricomycetes</taxon>
        <taxon>Phallomycetidae</taxon>
        <taxon>Phallales</taxon>
        <taxon>Clathraceae</taxon>
        <taxon>Clathrus</taxon>
    </lineage>
</organism>
<evidence type="ECO:0000313" key="2">
    <source>
        <dbReference type="Proteomes" id="UP001050691"/>
    </source>
</evidence>
<dbReference type="InterPro" id="IPR032675">
    <property type="entry name" value="LRR_dom_sf"/>
</dbReference>
<dbReference type="SUPFAM" id="SSF52058">
    <property type="entry name" value="L domain-like"/>
    <property type="match status" value="1"/>
</dbReference>
<dbReference type="EMBL" id="BPWL01000013">
    <property type="protein sequence ID" value="GJJ16156.1"/>
    <property type="molecule type" value="Genomic_DNA"/>
</dbReference>
<dbReference type="AlphaFoldDB" id="A0AAV5ANC9"/>
<comment type="caution">
    <text evidence="1">The sequence shown here is derived from an EMBL/GenBank/DDBJ whole genome shotgun (WGS) entry which is preliminary data.</text>
</comment>
<reference evidence="1" key="1">
    <citation type="submission" date="2021-10" db="EMBL/GenBank/DDBJ databases">
        <title>De novo Genome Assembly of Clathrus columnatus (Basidiomycota, Fungi) Using Illumina and Nanopore Sequence Data.</title>
        <authorList>
            <person name="Ogiso-Tanaka E."/>
            <person name="Itagaki H."/>
            <person name="Hosoya T."/>
            <person name="Hosaka K."/>
        </authorList>
    </citation>
    <scope>NUCLEOTIDE SEQUENCE</scope>
    <source>
        <strain evidence="1">MO-923</strain>
    </source>
</reference>